<gene>
    <name evidence="1" type="ORF">NDU88_004467</name>
</gene>
<sequence length="140" mass="15985">MRPHRMLLSELRTGAGQYLVFFRQWGPINNARTCWTQSECVGARMAAAVPHIALRGLDCPMLRRPLEWRKWRLTADEKASDICGGHWGATADHTDTIYPVRVYTIAQRYPASGYPRREAKRCQAEFPAIPYHGAVGDRRC</sequence>
<protein>
    <submittedName>
        <fullName evidence="1">Uncharacterized protein</fullName>
    </submittedName>
</protein>
<dbReference type="EMBL" id="JANPWB010000011">
    <property type="protein sequence ID" value="KAJ1126054.1"/>
    <property type="molecule type" value="Genomic_DNA"/>
</dbReference>
<keyword evidence="2" id="KW-1185">Reference proteome</keyword>
<accession>A0AAV7PFU5</accession>
<organism evidence="1 2">
    <name type="scientific">Pleurodeles waltl</name>
    <name type="common">Iberian ribbed newt</name>
    <dbReference type="NCBI Taxonomy" id="8319"/>
    <lineage>
        <taxon>Eukaryota</taxon>
        <taxon>Metazoa</taxon>
        <taxon>Chordata</taxon>
        <taxon>Craniata</taxon>
        <taxon>Vertebrata</taxon>
        <taxon>Euteleostomi</taxon>
        <taxon>Amphibia</taxon>
        <taxon>Batrachia</taxon>
        <taxon>Caudata</taxon>
        <taxon>Salamandroidea</taxon>
        <taxon>Salamandridae</taxon>
        <taxon>Pleurodelinae</taxon>
        <taxon>Pleurodeles</taxon>
    </lineage>
</organism>
<dbReference type="Proteomes" id="UP001066276">
    <property type="component" value="Chromosome 7"/>
</dbReference>
<reference evidence="1" key="1">
    <citation type="journal article" date="2022" name="bioRxiv">
        <title>Sequencing and chromosome-scale assembly of the giantPleurodeles waltlgenome.</title>
        <authorList>
            <person name="Brown T."/>
            <person name="Elewa A."/>
            <person name="Iarovenko S."/>
            <person name="Subramanian E."/>
            <person name="Araus A.J."/>
            <person name="Petzold A."/>
            <person name="Susuki M."/>
            <person name="Suzuki K.-i.T."/>
            <person name="Hayashi T."/>
            <person name="Toyoda A."/>
            <person name="Oliveira C."/>
            <person name="Osipova E."/>
            <person name="Leigh N.D."/>
            <person name="Simon A."/>
            <person name="Yun M.H."/>
        </authorList>
    </citation>
    <scope>NUCLEOTIDE SEQUENCE</scope>
    <source>
        <strain evidence="1">20211129_DDA</strain>
        <tissue evidence="1">Liver</tissue>
    </source>
</reference>
<proteinExistence type="predicted"/>
<name>A0AAV7PFU5_PLEWA</name>
<comment type="caution">
    <text evidence="1">The sequence shown here is derived from an EMBL/GenBank/DDBJ whole genome shotgun (WGS) entry which is preliminary data.</text>
</comment>
<evidence type="ECO:0000313" key="2">
    <source>
        <dbReference type="Proteomes" id="UP001066276"/>
    </source>
</evidence>
<evidence type="ECO:0000313" key="1">
    <source>
        <dbReference type="EMBL" id="KAJ1126054.1"/>
    </source>
</evidence>
<dbReference type="AlphaFoldDB" id="A0AAV7PFU5"/>